<comment type="caution">
    <text evidence="2">The sequence shown here is derived from an EMBL/GenBank/DDBJ whole genome shotgun (WGS) entry which is preliminary data.</text>
</comment>
<sequence length="89" mass="10215">MNYVIASYLNLLCYLLLGASHYLGYTSLMHVALLAALVSFYFTVKMLRFYRRHKSEAPQGMPFRIGFSFFCIAFFVVYYAMKVSATTPA</sequence>
<reference evidence="2" key="1">
    <citation type="journal article" date="2021" name="PeerJ">
        <title>Extensive microbial diversity within the chicken gut microbiome revealed by metagenomics and culture.</title>
        <authorList>
            <person name="Gilroy R."/>
            <person name="Ravi A."/>
            <person name="Getino M."/>
            <person name="Pursley I."/>
            <person name="Horton D.L."/>
            <person name="Alikhan N.F."/>
            <person name="Baker D."/>
            <person name="Gharbi K."/>
            <person name="Hall N."/>
            <person name="Watson M."/>
            <person name="Adriaenssens E.M."/>
            <person name="Foster-Nyarko E."/>
            <person name="Jarju S."/>
            <person name="Secka A."/>
            <person name="Antonio M."/>
            <person name="Oren A."/>
            <person name="Chaudhuri R.R."/>
            <person name="La Ragione R."/>
            <person name="Hildebrand F."/>
            <person name="Pallen M.J."/>
        </authorList>
    </citation>
    <scope>NUCLEOTIDE SEQUENCE</scope>
    <source>
        <strain evidence="2">ChiHjej12B11-24981</strain>
    </source>
</reference>
<dbReference type="Proteomes" id="UP000824023">
    <property type="component" value="Unassembled WGS sequence"/>
</dbReference>
<keyword evidence="1" id="KW-0812">Transmembrane</keyword>
<feature type="transmembrane region" description="Helical" evidence="1">
    <location>
        <begin position="22"/>
        <end position="42"/>
    </location>
</feature>
<feature type="transmembrane region" description="Helical" evidence="1">
    <location>
        <begin position="63"/>
        <end position="81"/>
    </location>
</feature>
<proteinExistence type="predicted"/>
<name>A0A9D2A7M0_9BACE</name>
<evidence type="ECO:0000256" key="1">
    <source>
        <dbReference type="SAM" id="Phobius"/>
    </source>
</evidence>
<evidence type="ECO:0000313" key="2">
    <source>
        <dbReference type="EMBL" id="HIZ02432.1"/>
    </source>
</evidence>
<dbReference type="EMBL" id="DXCK01000124">
    <property type="protein sequence ID" value="HIZ02432.1"/>
    <property type="molecule type" value="Genomic_DNA"/>
</dbReference>
<keyword evidence="1" id="KW-1133">Transmembrane helix</keyword>
<gene>
    <name evidence="2" type="ORF">H9819_09345</name>
</gene>
<keyword evidence="1" id="KW-0472">Membrane</keyword>
<organism evidence="2 3">
    <name type="scientific">Candidatus Bacteroides merdipullorum</name>
    <dbReference type="NCBI Taxonomy" id="2838474"/>
    <lineage>
        <taxon>Bacteria</taxon>
        <taxon>Pseudomonadati</taxon>
        <taxon>Bacteroidota</taxon>
        <taxon>Bacteroidia</taxon>
        <taxon>Bacteroidales</taxon>
        <taxon>Bacteroidaceae</taxon>
        <taxon>Bacteroides</taxon>
    </lineage>
</organism>
<dbReference type="AlphaFoldDB" id="A0A9D2A7M0"/>
<protein>
    <submittedName>
        <fullName evidence="2">Uncharacterized protein</fullName>
    </submittedName>
</protein>
<accession>A0A9D2A7M0</accession>
<reference evidence="2" key="2">
    <citation type="submission" date="2021-04" db="EMBL/GenBank/DDBJ databases">
        <authorList>
            <person name="Gilroy R."/>
        </authorList>
    </citation>
    <scope>NUCLEOTIDE SEQUENCE</scope>
    <source>
        <strain evidence="2">ChiHjej12B11-24981</strain>
    </source>
</reference>
<evidence type="ECO:0000313" key="3">
    <source>
        <dbReference type="Proteomes" id="UP000824023"/>
    </source>
</evidence>